<reference evidence="2 3" key="2">
    <citation type="journal article" date="2019" name="G3 (Bethesda)">
        <title>Hybrid Assembly of the Genome of the Entomopathogenic Nematode Steinernema carpocapsae Identifies the X-Chromosome.</title>
        <authorList>
            <person name="Serra L."/>
            <person name="Macchietto M."/>
            <person name="Macias-Munoz A."/>
            <person name="McGill C.J."/>
            <person name="Rodriguez I.M."/>
            <person name="Rodriguez B."/>
            <person name="Murad R."/>
            <person name="Mortazavi A."/>
        </authorList>
    </citation>
    <scope>NUCLEOTIDE SEQUENCE [LARGE SCALE GENOMIC DNA]</scope>
    <source>
        <strain evidence="2 3">ALL</strain>
    </source>
</reference>
<evidence type="ECO:0000256" key="1">
    <source>
        <dbReference type="SAM" id="Phobius"/>
    </source>
</evidence>
<feature type="transmembrane region" description="Helical" evidence="1">
    <location>
        <begin position="20"/>
        <end position="40"/>
    </location>
</feature>
<dbReference type="EMBL" id="AZBU02000015">
    <property type="protein sequence ID" value="TKR57513.1"/>
    <property type="molecule type" value="Genomic_DNA"/>
</dbReference>
<reference evidence="2 3" key="1">
    <citation type="journal article" date="2015" name="Genome Biol.">
        <title>Comparative genomics of Steinernema reveals deeply conserved gene regulatory networks.</title>
        <authorList>
            <person name="Dillman A.R."/>
            <person name="Macchietto M."/>
            <person name="Porter C.F."/>
            <person name="Rogers A."/>
            <person name="Williams B."/>
            <person name="Antoshechkin I."/>
            <person name="Lee M.M."/>
            <person name="Goodwin Z."/>
            <person name="Lu X."/>
            <person name="Lewis E.E."/>
            <person name="Goodrich-Blair H."/>
            <person name="Stock S.P."/>
            <person name="Adams B.J."/>
            <person name="Sternberg P.W."/>
            <person name="Mortazavi A."/>
        </authorList>
    </citation>
    <scope>NUCLEOTIDE SEQUENCE [LARGE SCALE GENOMIC DNA]</scope>
    <source>
        <strain evidence="2 3">ALL</strain>
    </source>
</reference>
<comment type="caution">
    <text evidence="2">The sequence shown here is derived from an EMBL/GenBank/DDBJ whole genome shotgun (WGS) entry which is preliminary data.</text>
</comment>
<name>A0A4U5LNQ1_STECR</name>
<dbReference type="AlphaFoldDB" id="A0A4U5LNQ1"/>
<keyword evidence="1" id="KW-0472">Membrane</keyword>
<dbReference type="Proteomes" id="UP000298663">
    <property type="component" value="Unassembled WGS sequence"/>
</dbReference>
<sequence>MAETNSRPRRRRNSSAGGGVRDLIFSAGLVAIVSLCYYLISPKAGSENVSVKQSKPGKVELVREESEVPFLACGPGQHSESFVGAKLTETFEFKFFDDGEWLSAGDLRTSATFLDAVFDKCIKNSKRCLDYSKPTAAEEEEEPQLKTYAPGNGFFLECPECQKNQRVLWFQHTWDGLTINCVNKYGSVGGCAKKLNPKMQESFKCTMLSERDYMLIEPEFKSVLYPFRKDGKLETDDDAHYVFPETKNKRFKVWDITHQGLPAMVVFSPPVYIENDNKRELQKLTTYLEDVAEFLAMKLGLIVMSKSPVLETWTDEEMGGRTDWGQSSIGAVDVKLSVSAHFVPEHRNEATAWFNDNTRMLYTVPLNTSSYNDYWVCTMDSARNIYEMFRGQAVFCWHDRALNQNLRCNSVIRMMIASKIVNGRRVSGPYEKMEEKLQEFYADCPVNANLWRYTKESLRLDGLFYDSGYEMKYTRGPEYL</sequence>
<protein>
    <submittedName>
        <fullName evidence="2">Uncharacterized protein</fullName>
    </submittedName>
</protein>
<gene>
    <name evidence="2" type="ORF">L596_030767</name>
</gene>
<evidence type="ECO:0000313" key="2">
    <source>
        <dbReference type="EMBL" id="TKR57513.1"/>
    </source>
</evidence>
<evidence type="ECO:0000313" key="3">
    <source>
        <dbReference type="Proteomes" id="UP000298663"/>
    </source>
</evidence>
<keyword evidence="1" id="KW-0812">Transmembrane</keyword>
<accession>A0A4U5LNQ1</accession>
<keyword evidence="3" id="KW-1185">Reference proteome</keyword>
<organism evidence="2 3">
    <name type="scientific">Steinernema carpocapsae</name>
    <name type="common">Entomopathogenic nematode</name>
    <dbReference type="NCBI Taxonomy" id="34508"/>
    <lineage>
        <taxon>Eukaryota</taxon>
        <taxon>Metazoa</taxon>
        <taxon>Ecdysozoa</taxon>
        <taxon>Nematoda</taxon>
        <taxon>Chromadorea</taxon>
        <taxon>Rhabditida</taxon>
        <taxon>Tylenchina</taxon>
        <taxon>Panagrolaimomorpha</taxon>
        <taxon>Strongyloidoidea</taxon>
        <taxon>Steinernematidae</taxon>
        <taxon>Steinernema</taxon>
    </lineage>
</organism>
<proteinExistence type="predicted"/>
<keyword evidence="1" id="KW-1133">Transmembrane helix</keyword>